<dbReference type="InterPro" id="IPR003959">
    <property type="entry name" value="ATPase_AAA_core"/>
</dbReference>
<proteinExistence type="predicted"/>
<dbReference type="AlphaFoldDB" id="A0A0E3RJZ7"/>
<sequence>MMSQGKEYQSTLSTMDERSIVGTEKSISFLKSKYPKGSQWRLWDLHVHTPCSRMGNAFSGMEWDEYVNALESASERSGIAVIGVTDYMSIDGYEKLVIAKKDGRLKNVHLLIPNVEFRIMPQTRDGKALNLHLLIDPSDPDHIAKIKRSLKNLKFIYKGERYGCSRNELIEFARKQKSDFENDDHAYRFGIEQFKPDRTDLKKWLEEEAWLRSNCLIGIANGKDGISGLPLDGFAAIRDEMLCLCDFVFSGNPRDREHYLGKKSEVTAEDIISQYGSLKPCIHGSDAHEIEKLFQPDNERFCWIKSDPTFQGLRQILWEPEDRVHIGAVPPQPTDKSQLIRRISFSNTKNWFTQKNVELNAGLVAVIGEKGAGKTAIAELAAFAAGVPWDKKSQSSFITKGRPHLSDVKVQLKWGNGSTTSAILVDKPHLVSLPLVRYLSQDFVERLCSSDYEGHELQKAIEDVVFTRLNEIQKEGYSSFSELRKAREAASSMRREKFRGEIATLNKEIERLYQTISQRQSKVDSKKEVEKQIEDLNKQLPDATQFIDQEMFEQLQEQQNLLAGIEKNIATKTRLRREIEDVKQTYGLLKSKVESEVKEIQGKLREVGIEEDLIKRMPPIWDGTVDLSLNSKLQTIDSDITKLKGSEPEDTESKNDGTNSKTILAVTKSITELKEKVSKDEERRKRLLDLQKQISERKGTVERLEMEIKNLDTRVKKLLSKKQSQLLEIYLEFFSALKDDEAGLRDLYIPIQHAIEDLGMDKKFEIFVGYQIDFRAWLENVGRFFDRRHAGVDEKKLEIERFVESSLVPAWKKGEIEEIRAQFEKFVKLFDAESFLEKFASLKTSLVELYDWMYSTDHISLNYKIRYNETELEYLSPGTRGIALLVLYLLMDEDDTRPLIIDQPEGNLDNSSVYDQLVPYIRKAKKRRQIILVTHNPNLVVATDAEQVIIATAERSNSQSYPTIKYNPGSLEHIGKASNLGVREAVCLLLEGGEPAFKVRENRYALSK</sequence>
<dbReference type="GeneID" id="24840233"/>
<dbReference type="InterPro" id="IPR027417">
    <property type="entry name" value="P-loop_NTPase"/>
</dbReference>
<dbReference type="HOGENOM" id="CLU_006611_0_1_2"/>
<dbReference type="Proteomes" id="UP000033097">
    <property type="component" value="Chromosome"/>
</dbReference>
<dbReference type="Pfam" id="PF13304">
    <property type="entry name" value="AAA_21"/>
    <property type="match status" value="1"/>
</dbReference>
<evidence type="ECO:0000256" key="1">
    <source>
        <dbReference type="SAM" id="Coils"/>
    </source>
</evidence>
<gene>
    <name evidence="3" type="ORF">MSMAS_2496</name>
</gene>
<dbReference type="GO" id="GO:0016887">
    <property type="term" value="F:ATP hydrolysis activity"/>
    <property type="evidence" value="ECO:0007669"/>
    <property type="project" value="InterPro"/>
</dbReference>
<dbReference type="SUPFAM" id="SSF89550">
    <property type="entry name" value="PHP domain-like"/>
    <property type="match status" value="1"/>
</dbReference>
<accession>A0A0E3RJZ7</accession>
<evidence type="ECO:0000259" key="2">
    <source>
        <dbReference type="Pfam" id="PF13304"/>
    </source>
</evidence>
<dbReference type="NCBIfam" id="NF045780">
    <property type="entry name" value="TrlF_fam_ATP"/>
    <property type="match status" value="1"/>
</dbReference>
<dbReference type="PATRIC" id="fig|213585.10.peg.3156"/>
<dbReference type="STRING" id="213585.MSMAS_2496"/>
<dbReference type="SUPFAM" id="SSF52540">
    <property type="entry name" value="P-loop containing nucleoside triphosphate hydrolases"/>
    <property type="match status" value="1"/>
</dbReference>
<reference evidence="3 4" key="1">
    <citation type="submission" date="2014-07" db="EMBL/GenBank/DDBJ databases">
        <title>Methanogenic archaea and the global carbon cycle.</title>
        <authorList>
            <person name="Henriksen J.R."/>
            <person name="Luke J."/>
            <person name="Reinhart S."/>
            <person name="Benedict M.N."/>
            <person name="Youngblut N.D."/>
            <person name="Metcalf M.E."/>
            <person name="Whitaker R.J."/>
            <person name="Metcalf W.W."/>
        </authorList>
    </citation>
    <scope>NUCLEOTIDE SEQUENCE [LARGE SCALE GENOMIC DNA]</scope>
    <source>
        <strain evidence="3 4">S-6</strain>
    </source>
</reference>
<feature type="coiled-coil region" evidence="1">
    <location>
        <begin position="670"/>
        <end position="721"/>
    </location>
</feature>
<feature type="domain" description="ATPase AAA-type core" evidence="2">
    <location>
        <begin position="644"/>
        <end position="940"/>
    </location>
</feature>
<evidence type="ECO:0000313" key="3">
    <source>
        <dbReference type="EMBL" id="AKB65692.1"/>
    </source>
</evidence>
<dbReference type="KEGG" id="mmj:MSMAS_2496"/>
<dbReference type="InterPro" id="IPR016195">
    <property type="entry name" value="Pol/histidinol_Pase-like"/>
</dbReference>
<feature type="coiled-coil region" evidence="1">
    <location>
        <begin position="495"/>
        <end position="592"/>
    </location>
</feature>
<organism evidence="3 4">
    <name type="scientific">Methanosarcina mazei S-6</name>
    <dbReference type="NCBI Taxonomy" id="213585"/>
    <lineage>
        <taxon>Archaea</taxon>
        <taxon>Methanobacteriati</taxon>
        <taxon>Methanobacteriota</taxon>
        <taxon>Stenosarchaea group</taxon>
        <taxon>Methanomicrobia</taxon>
        <taxon>Methanosarcinales</taxon>
        <taxon>Methanosarcinaceae</taxon>
        <taxon>Methanosarcina</taxon>
    </lineage>
</organism>
<protein>
    <recommendedName>
        <fullName evidence="2">ATPase AAA-type core domain-containing protein</fullName>
    </recommendedName>
</protein>
<dbReference type="Gene3D" id="3.40.50.300">
    <property type="entry name" value="P-loop containing nucleotide triphosphate hydrolases"/>
    <property type="match status" value="2"/>
</dbReference>
<evidence type="ECO:0000313" key="4">
    <source>
        <dbReference type="Proteomes" id="UP000033097"/>
    </source>
</evidence>
<keyword evidence="1" id="KW-0175">Coiled coil</keyword>
<dbReference type="EMBL" id="CP009512">
    <property type="protein sequence ID" value="AKB65692.1"/>
    <property type="molecule type" value="Genomic_DNA"/>
</dbReference>
<dbReference type="InterPro" id="IPR054787">
    <property type="entry name" value="TrlF_ATPase"/>
</dbReference>
<name>A0A0E3RJZ7_METMZ</name>
<dbReference type="Gene3D" id="3.20.20.140">
    <property type="entry name" value="Metal-dependent hydrolases"/>
    <property type="match status" value="1"/>
</dbReference>
<dbReference type="RefSeq" id="WP_230633265.1">
    <property type="nucleotide sequence ID" value="NZ_CP009512.1"/>
</dbReference>
<dbReference type="GO" id="GO:0005524">
    <property type="term" value="F:ATP binding"/>
    <property type="evidence" value="ECO:0007669"/>
    <property type="project" value="InterPro"/>
</dbReference>